<evidence type="ECO:0000259" key="3">
    <source>
        <dbReference type="Pfam" id="PF13598"/>
    </source>
</evidence>
<evidence type="ECO:0008006" key="7">
    <source>
        <dbReference type="Google" id="ProtNLM"/>
    </source>
</evidence>
<dbReference type="InterPro" id="IPR037291">
    <property type="entry name" value="DUF4139"/>
</dbReference>
<feature type="chain" id="PRO_5011729472" description="Mucoidy inhibitor MuiA family protein" evidence="2">
    <location>
        <begin position="21"/>
        <end position="542"/>
    </location>
</feature>
<dbReference type="AlphaFoldDB" id="A0A1G6QS68"/>
<protein>
    <recommendedName>
        <fullName evidence="7">Mucoidy inhibitor MuiA family protein</fullName>
    </recommendedName>
</protein>
<name>A0A1G6QS68_9BACT</name>
<evidence type="ECO:0000259" key="4">
    <source>
        <dbReference type="Pfam" id="PF13600"/>
    </source>
</evidence>
<dbReference type="InterPro" id="IPR025554">
    <property type="entry name" value="DUF4140"/>
</dbReference>
<feature type="coiled-coil region" evidence="1">
    <location>
        <begin position="91"/>
        <end position="125"/>
    </location>
</feature>
<accession>A0A1G6QS68</accession>
<organism evidence="5 6">
    <name type="scientific">Williamwhitmania taraxaci</name>
    <dbReference type="NCBI Taxonomy" id="1640674"/>
    <lineage>
        <taxon>Bacteria</taxon>
        <taxon>Pseudomonadati</taxon>
        <taxon>Bacteroidota</taxon>
        <taxon>Bacteroidia</taxon>
        <taxon>Bacteroidales</taxon>
        <taxon>Williamwhitmaniaceae</taxon>
        <taxon>Williamwhitmania</taxon>
    </lineage>
</organism>
<dbReference type="RefSeq" id="WP_125869885.1">
    <property type="nucleotide sequence ID" value="NZ_FMYP01000065.1"/>
</dbReference>
<gene>
    <name evidence="5" type="ORF">SAMN05216323_106514</name>
</gene>
<feature type="domain" description="DUF4139" evidence="3">
    <location>
        <begin position="214"/>
        <end position="535"/>
    </location>
</feature>
<dbReference type="PANTHER" id="PTHR31005">
    <property type="entry name" value="DUF4139 DOMAIN-CONTAINING PROTEIN"/>
    <property type="match status" value="1"/>
</dbReference>
<feature type="signal peptide" evidence="2">
    <location>
        <begin position="1"/>
        <end position="20"/>
    </location>
</feature>
<keyword evidence="2" id="KW-0732">Signal</keyword>
<dbReference type="InterPro" id="IPR011935">
    <property type="entry name" value="CHP02231"/>
</dbReference>
<keyword evidence="6" id="KW-1185">Reference proteome</keyword>
<keyword evidence="1" id="KW-0175">Coiled coil</keyword>
<dbReference type="EMBL" id="FMYP01000065">
    <property type="protein sequence ID" value="SDC95219.1"/>
    <property type="molecule type" value="Genomic_DNA"/>
</dbReference>
<dbReference type="OrthoDB" id="1096764at2"/>
<reference evidence="5 6" key="1">
    <citation type="submission" date="2016-09" db="EMBL/GenBank/DDBJ databases">
        <authorList>
            <person name="Capua I."/>
            <person name="De Benedictis P."/>
            <person name="Joannis T."/>
            <person name="Lombin L.H."/>
            <person name="Cattoli G."/>
        </authorList>
    </citation>
    <scope>NUCLEOTIDE SEQUENCE [LARGE SCALE GENOMIC DNA]</scope>
    <source>
        <strain evidence="5 6">A7P-90m</strain>
    </source>
</reference>
<evidence type="ECO:0000313" key="5">
    <source>
        <dbReference type="EMBL" id="SDC95219.1"/>
    </source>
</evidence>
<dbReference type="NCBIfam" id="TIGR02231">
    <property type="entry name" value="mucoidy inhibitor MuiA family protein"/>
    <property type="match status" value="1"/>
</dbReference>
<dbReference type="Pfam" id="PF13598">
    <property type="entry name" value="DUF4139"/>
    <property type="match status" value="1"/>
</dbReference>
<dbReference type="Pfam" id="PF13600">
    <property type="entry name" value="DUF4140"/>
    <property type="match status" value="1"/>
</dbReference>
<evidence type="ECO:0000313" key="6">
    <source>
        <dbReference type="Proteomes" id="UP000199452"/>
    </source>
</evidence>
<proteinExistence type="predicted"/>
<dbReference type="PANTHER" id="PTHR31005:SF8">
    <property type="entry name" value="DUF4139 DOMAIN-CONTAINING PROTEIN"/>
    <property type="match status" value="1"/>
</dbReference>
<sequence length="542" mass="60636">MKHKLIAIVTGTLLTFSVAAQVPVNSKIERVTVFVTGAQITRTATLDLKAGTTELVLGNLSPYINAQSISAGLSNEVTILSVNQGIDYLNQQGKTEEIAKLQLQQKNLQEKIKLEQNRTTILQQEENLLLNNQKLGSQNAGMKVLELREAADFFRNRLTEISNMKMEALKSVDLLNLEINKINRQLQELNGKVDEPTGVIKLVISSKTATRSQLTLSYLVANASWNPYYDLRILNINHPVTIGYMGTVAQSCGENWENVKLVLSSGDPSRSGLKPEINPWYLSIYEPPIYRRSNAPMSMQKMETEMDENVRLEEVVVTGYGVVKEKKAFSKVAPDNMRTNETTAEFEVVERSNIPSNNNTYNVSVAELTVPAFFNYESTPKLDKAVFLSAGITGWEAFNLMDGQANLYFEGTYVGSTYLDTKNASDTMSISLGRDKAISINREKVKDFSATQMLSSQRKDTRTWEITVRNNKAQKIALILEDQIPLSSNSDIVVEKGDLSGAELEEKTGKLTWKLNMEPKETKKIKFSYSVKYPKKGKVILE</sequence>
<evidence type="ECO:0000256" key="2">
    <source>
        <dbReference type="SAM" id="SignalP"/>
    </source>
</evidence>
<dbReference type="STRING" id="1640674.SAMN05216323_106514"/>
<dbReference type="Proteomes" id="UP000199452">
    <property type="component" value="Unassembled WGS sequence"/>
</dbReference>
<feature type="domain" description="DUF4140" evidence="4">
    <location>
        <begin position="31"/>
        <end position="129"/>
    </location>
</feature>
<evidence type="ECO:0000256" key="1">
    <source>
        <dbReference type="SAM" id="Coils"/>
    </source>
</evidence>